<dbReference type="RefSeq" id="WP_340347622.1">
    <property type="nucleotide sequence ID" value="NZ_JBBKZT010000028.1"/>
</dbReference>
<evidence type="ECO:0000313" key="3">
    <source>
        <dbReference type="Proteomes" id="UP001385892"/>
    </source>
</evidence>
<keyword evidence="3" id="KW-1185">Reference proteome</keyword>
<accession>A0ABU8WWR4</accession>
<feature type="compositionally biased region" description="Basic residues" evidence="1">
    <location>
        <begin position="20"/>
        <end position="31"/>
    </location>
</feature>
<reference evidence="2 3" key="1">
    <citation type="submission" date="2024-03" db="EMBL/GenBank/DDBJ databases">
        <title>Novel species of the genus Variovorax.</title>
        <authorList>
            <person name="Liu Q."/>
            <person name="Xin Y.-H."/>
        </authorList>
    </citation>
    <scope>NUCLEOTIDE SEQUENCE [LARGE SCALE GENOMIC DNA]</scope>
    <source>
        <strain evidence="2 3">KACC 18900</strain>
    </source>
</reference>
<name>A0ABU8WWR4_9BURK</name>
<dbReference type="EMBL" id="JBBKZT010000028">
    <property type="protein sequence ID" value="MEJ8851834.1"/>
    <property type="molecule type" value="Genomic_DNA"/>
</dbReference>
<protein>
    <submittedName>
        <fullName evidence="2">Uncharacterized protein</fullName>
    </submittedName>
</protein>
<gene>
    <name evidence="2" type="ORF">WKW82_34750</name>
</gene>
<organism evidence="2 3">
    <name type="scientific">Variovorax rhizosphaerae</name>
    <dbReference type="NCBI Taxonomy" id="1836200"/>
    <lineage>
        <taxon>Bacteria</taxon>
        <taxon>Pseudomonadati</taxon>
        <taxon>Pseudomonadota</taxon>
        <taxon>Betaproteobacteria</taxon>
        <taxon>Burkholderiales</taxon>
        <taxon>Comamonadaceae</taxon>
        <taxon>Variovorax</taxon>
    </lineage>
</organism>
<feature type="region of interest" description="Disordered" evidence="1">
    <location>
        <begin position="1"/>
        <end position="31"/>
    </location>
</feature>
<sequence>MKAKPHQQDLASIPAQPAAARRRRKARTPASRRRLLLIDYQAWIDLTAQMGSTPAAAEQRRGA</sequence>
<evidence type="ECO:0000313" key="2">
    <source>
        <dbReference type="EMBL" id="MEJ8851834.1"/>
    </source>
</evidence>
<dbReference type="Proteomes" id="UP001385892">
    <property type="component" value="Unassembled WGS sequence"/>
</dbReference>
<comment type="caution">
    <text evidence="2">The sequence shown here is derived from an EMBL/GenBank/DDBJ whole genome shotgun (WGS) entry which is preliminary data.</text>
</comment>
<evidence type="ECO:0000256" key="1">
    <source>
        <dbReference type="SAM" id="MobiDB-lite"/>
    </source>
</evidence>
<proteinExistence type="predicted"/>